<dbReference type="EMBL" id="JAGFNP010000004">
    <property type="protein sequence ID" value="MBO3733089.1"/>
    <property type="molecule type" value="Genomic_DNA"/>
</dbReference>
<dbReference type="RefSeq" id="WP_208495939.1">
    <property type="nucleotide sequence ID" value="NZ_JAGFNP010000004.1"/>
</dbReference>
<reference evidence="1 2" key="1">
    <citation type="submission" date="2021-03" db="EMBL/GenBank/DDBJ databases">
        <title>Glycomyces sp. nov., a novel actinomycete isolated from soil.</title>
        <authorList>
            <person name="Yang X."/>
            <person name="Xu X."/>
        </authorList>
    </citation>
    <scope>NUCLEOTIDE SEQUENCE [LARGE SCALE GENOMIC DNA]</scope>
    <source>
        <strain evidence="1 2">NEAU-S30</strain>
    </source>
</reference>
<keyword evidence="2" id="KW-1185">Reference proteome</keyword>
<gene>
    <name evidence="1" type="ORF">J5V16_09670</name>
</gene>
<evidence type="ECO:0000313" key="1">
    <source>
        <dbReference type="EMBL" id="MBO3733089.1"/>
    </source>
</evidence>
<evidence type="ECO:0000313" key="2">
    <source>
        <dbReference type="Proteomes" id="UP000681341"/>
    </source>
</evidence>
<proteinExistence type="predicted"/>
<name>A0ABS3U2U0_9ACTN</name>
<accession>A0ABS3U2U0</accession>
<sequence length="223" mass="24035">MTIITKKQQRARTARRVTAAVAAGAVVGLAVTGVAVAAKRTERVLPKLPAPGATIDAELMSKGIELSVAGERIRTGPLQGRAVFEIEEHAGGRAAVRTRIKEFRLAASDNRGEVTVTVEPRPIAGQEPSVLERAAAESLRFQHTLRMACVITIADPRAFGLRGDVDKPLKLKATIPVELSGKPLGFPDDRARYGLKHKTALSVVKGTHREASLLRFPLKIQQF</sequence>
<protein>
    <recommendedName>
        <fullName evidence="3">Lipid/polyisoprenoid-binding YceI-like domain-containing protein</fullName>
    </recommendedName>
</protein>
<organism evidence="1 2">
    <name type="scientific">Glycomyces niveus</name>
    <dbReference type="NCBI Taxonomy" id="2820287"/>
    <lineage>
        <taxon>Bacteria</taxon>
        <taxon>Bacillati</taxon>
        <taxon>Actinomycetota</taxon>
        <taxon>Actinomycetes</taxon>
        <taxon>Glycomycetales</taxon>
        <taxon>Glycomycetaceae</taxon>
        <taxon>Glycomyces</taxon>
    </lineage>
</organism>
<dbReference type="Proteomes" id="UP000681341">
    <property type="component" value="Unassembled WGS sequence"/>
</dbReference>
<evidence type="ECO:0008006" key="3">
    <source>
        <dbReference type="Google" id="ProtNLM"/>
    </source>
</evidence>
<comment type="caution">
    <text evidence="1">The sequence shown here is derived from an EMBL/GenBank/DDBJ whole genome shotgun (WGS) entry which is preliminary data.</text>
</comment>